<dbReference type="GO" id="GO:0006364">
    <property type="term" value="P:rRNA processing"/>
    <property type="evidence" value="ECO:0007669"/>
    <property type="project" value="UniProtKB-ARBA"/>
</dbReference>
<dbReference type="InterPro" id="IPR020094">
    <property type="entry name" value="TruA/RsuA/RluB/E/F_N"/>
</dbReference>
<dbReference type="EC" id="5.4.99.-" evidence="3"/>
<dbReference type="PANTHER" id="PTHR47683">
    <property type="entry name" value="PSEUDOURIDINE SYNTHASE FAMILY PROTEIN-RELATED"/>
    <property type="match status" value="1"/>
</dbReference>
<evidence type="ECO:0000313" key="6">
    <source>
        <dbReference type="Proteomes" id="UP000051934"/>
    </source>
</evidence>
<dbReference type="GO" id="GO:0140098">
    <property type="term" value="F:catalytic activity, acting on RNA"/>
    <property type="evidence" value="ECO:0007669"/>
    <property type="project" value="UniProtKB-ARBA"/>
</dbReference>
<proteinExistence type="inferred from homology"/>
<dbReference type="InterPro" id="IPR020103">
    <property type="entry name" value="PsdUridine_synth_cat_dom_sf"/>
</dbReference>
<dbReference type="NCBIfam" id="TIGR00093">
    <property type="entry name" value="pseudouridine synthase"/>
    <property type="match status" value="1"/>
</dbReference>
<feature type="domain" description="Pseudouridine synthase RsuA/RluA-like" evidence="4">
    <location>
        <begin position="4"/>
        <end position="148"/>
    </location>
</feature>
<evidence type="ECO:0000256" key="3">
    <source>
        <dbReference type="RuleBase" id="RU003887"/>
    </source>
</evidence>
<dbReference type="PANTHER" id="PTHR47683:SF2">
    <property type="entry name" value="RNA-BINDING S4 DOMAIN-CONTAINING PROTEIN"/>
    <property type="match status" value="1"/>
</dbReference>
<dbReference type="GO" id="GO:0009982">
    <property type="term" value="F:pseudouridine synthase activity"/>
    <property type="evidence" value="ECO:0007669"/>
    <property type="project" value="InterPro"/>
</dbReference>
<dbReference type="Gene3D" id="3.30.70.580">
    <property type="entry name" value="Pseudouridine synthase I, catalytic domain, N-terminal subdomain"/>
    <property type="match status" value="1"/>
</dbReference>
<dbReference type="Proteomes" id="UP000051934">
    <property type="component" value="Unassembled WGS sequence"/>
</dbReference>
<comment type="caution">
    <text evidence="5">The sequence shown here is derived from an EMBL/GenBank/DDBJ whole genome shotgun (WGS) entry which is preliminary data.</text>
</comment>
<protein>
    <recommendedName>
        <fullName evidence="3">Pseudouridine synthase</fullName>
        <ecNumber evidence="3">5.4.99.-</ecNumber>
    </recommendedName>
</protein>
<keyword evidence="2 3" id="KW-0413">Isomerase</keyword>
<dbReference type="Pfam" id="PF00849">
    <property type="entry name" value="PseudoU_synth_2"/>
    <property type="match status" value="1"/>
</dbReference>
<evidence type="ECO:0000259" key="4">
    <source>
        <dbReference type="Pfam" id="PF00849"/>
    </source>
</evidence>
<dbReference type="InterPro" id="IPR042092">
    <property type="entry name" value="PsdUridine_s_RsuA/RluB/E/F_cat"/>
</dbReference>
<dbReference type="GO" id="GO:0001522">
    <property type="term" value="P:pseudouridine synthesis"/>
    <property type="evidence" value="ECO:0007669"/>
    <property type="project" value="InterPro"/>
</dbReference>
<dbReference type="InterPro" id="IPR050343">
    <property type="entry name" value="RsuA_PseudoU_synthase"/>
</dbReference>
<dbReference type="EMBL" id="LIBB01000007">
    <property type="protein sequence ID" value="KRO73342.1"/>
    <property type="molecule type" value="Genomic_DNA"/>
</dbReference>
<dbReference type="AlphaFoldDB" id="A0A0R2SF14"/>
<dbReference type="PROSITE" id="PS01149">
    <property type="entry name" value="PSI_RSU"/>
    <property type="match status" value="1"/>
</dbReference>
<evidence type="ECO:0000256" key="1">
    <source>
        <dbReference type="ARBA" id="ARBA00008348"/>
    </source>
</evidence>
<sequence length="179" mass="20230">MPSIILLNKPFGILSQFSGDDPSITLTPYINTPNVYPAGRLDRDSEGLLLLTDDGRLQHKISDPRFDKEKTYWAQVEGEITEEALRALRNGLSLKDGTTKPAKARLLQEPTLWARTPPIRERKAIPTSWVEIIITEGRNRQVRRMTAATGFPTLRLVRMKIGDWELGELKPGESKQLIV</sequence>
<reference evidence="5 6" key="1">
    <citation type="submission" date="2015-10" db="EMBL/GenBank/DDBJ databases">
        <title>Metagenome-Assembled Genomes uncover a global brackish microbiome.</title>
        <authorList>
            <person name="Hugerth L.W."/>
            <person name="Larsson J."/>
            <person name="Alneberg J."/>
            <person name="Lindh M.V."/>
            <person name="Legrand C."/>
            <person name="Pinhassi J."/>
            <person name="Andersson A.F."/>
        </authorList>
    </citation>
    <scope>NUCLEOTIDE SEQUENCE [LARGE SCALE GENOMIC DNA]</scope>
    <source>
        <strain evidence="5">BACL4 MAG-120507-bin80</strain>
    </source>
</reference>
<accession>A0A0R2SF14</accession>
<dbReference type="InterPro" id="IPR018496">
    <property type="entry name" value="PsdUridine_synth_RsuA/RluB_CS"/>
</dbReference>
<gene>
    <name evidence="5" type="ORF">ABR69_01430</name>
</gene>
<evidence type="ECO:0000256" key="2">
    <source>
        <dbReference type="ARBA" id="ARBA00023235"/>
    </source>
</evidence>
<organism evidence="5 6">
    <name type="scientific">OM182 bacterium BACL3 MAG-120507-bin80</name>
    <dbReference type="NCBI Taxonomy" id="1655577"/>
    <lineage>
        <taxon>Bacteria</taxon>
        <taxon>Pseudomonadati</taxon>
        <taxon>Pseudomonadota</taxon>
        <taxon>Gammaproteobacteria</taxon>
        <taxon>OMG group</taxon>
        <taxon>OM182 clade</taxon>
    </lineage>
</organism>
<dbReference type="InterPro" id="IPR006145">
    <property type="entry name" value="PsdUridine_synth_RsuA/RluA"/>
</dbReference>
<dbReference type="SUPFAM" id="SSF55120">
    <property type="entry name" value="Pseudouridine synthase"/>
    <property type="match status" value="1"/>
</dbReference>
<name>A0A0R2SF14_9GAMM</name>
<comment type="similarity">
    <text evidence="1 3">Belongs to the pseudouridine synthase RsuA family.</text>
</comment>
<dbReference type="InterPro" id="IPR000748">
    <property type="entry name" value="PsdUridine_synth_RsuA/RluB/E/F"/>
</dbReference>
<dbReference type="Gene3D" id="3.30.70.1560">
    <property type="entry name" value="Alpha-L RNA-binding motif"/>
    <property type="match status" value="1"/>
</dbReference>
<dbReference type="GO" id="GO:0003723">
    <property type="term" value="F:RNA binding"/>
    <property type="evidence" value="ECO:0007669"/>
    <property type="project" value="InterPro"/>
</dbReference>
<evidence type="ECO:0000313" key="5">
    <source>
        <dbReference type="EMBL" id="KRO73342.1"/>
    </source>
</evidence>